<organism evidence="1 2">
    <name type="scientific">Edwardsiella anguillarum ET080813</name>
    <dbReference type="NCBI Taxonomy" id="667120"/>
    <lineage>
        <taxon>Bacteria</taxon>
        <taxon>Pseudomonadati</taxon>
        <taxon>Pseudomonadota</taxon>
        <taxon>Gammaproteobacteria</taxon>
        <taxon>Enterobacterales</taxon>
        <taxon>Hafniaceae</taxon>
        <taxon>Edwardsiella</taxon>
    </lineage>
</organism>
<dbReference type="AlphaFoldDB" id="A0A076LSK8"/>
<accession>A0A076LSK8</accession>
<dbReference type="EMBL" id="CP006664">
    <property type="protein sequence ID" value="AIJ09647.1"/>
    <property type="molecule type" value="Genomic_DNA"/>
</dbReference>
<evidence type="ECO:0000313" key="1">
    <source>
        <dbReference type="EMBL" id="AIJ09647.1"/>
    </source>
</evidence>
<protein>
    <submittedName>
        <fullName evidence="1">Uncharacterized protein</fullName>
    </submittedName>
</protein>
<sequence length="77" mass="8442">MPADRENMAWIEIAKGPPPNSAAALFLFSHSARAALNDNAVSLTRVDYTEQINSADRRISEAKIILFSLNGYAISTF</sequence>
<dbReference type="Proteomes" id="UP000028681">
    <property type="component" value="Chromosome"/>
</dbReference>
<gene>
    <name evidence="1" type="ORF">ETEE_3221</name>
</gene>
<evidence type="ECO:0000313" key="2">
    <source>
        <dbReference type="Proteomes" id="UP000028681"/>
    </source>
</evidence>
<dbReference type="KEGG" id="ete:ETEE_3221"/>
<dbReference type="HOGENOM" id="CLU_2632469_0_0_6"/>
<reference evidence="1 2" key="1">
    <citation type="journal article" date="2012" name="PLoS ONE">
        <title>Edwardsiella comparative phylogenomics reveal the new intra/inter-species taxonomic relationships, virulence evolution and niche adaptation mechanisms.</title>
        <authorList>
            <person name="Yang M."/>
            <person name="Lv Y."/>
            <person name="Xiao J."/>
            <person name="Wu H."/>
            <person name="Zheng H."/>
            <person name="Liu Q."/>
            <person name="Zhang Y."/>
            <person name="Wang Q."/>
        </authorList>
    </citation>
    <scope>NUCLEOTIDE SEQUENCE [LARGE SCALE GENOMIC DNA]</scope>
    <source>
        <strain evidence="2">080813</strain>
    </source>
</reference>
<proteinExistence type="predicted"/>
<name>A0A076LSK8_9GAMM</name>